<dbReference type="EMBL" id="FNFO01000004">
    <property type="protein sequence ID" value="SDL09001.1"/>
    <property type="molecule type" value="Genomic_DNA"/>
</dbReference>
<gene>
    <name evidence="1" type="ORF">SAMN05421823_104347</name>
</gene>
<accession>A0A1G9H7R6</accession>
<protein>
    <submittedName>
        <fullName evidence="1">GxxExxY protein</fullName>
    </submittedName>
</protein>
<dbReference type="AlphaFoldDB" id="A0A1G9H7R6"/>
<sequence>MRLTQQSVNQLAFDVVGCAIEVHKHLGPGLLESVYELCMLEELSRRHLSYNSQVQVPVQYKGRELGGALRLDIVVEETVIVELKAVETIIPLYKAQLLSYLKLTGMPKGLLINFHAENITKSLVPLVTDAFSSLPLS</sequence>
<name>A0A1G9H7R6_9BACT</name>
<reference evidence="1 2" key="1">
    <citation type="submission" date="2016-10" db="EMBL/GenBank/DDBJ databases">
        <authorList>
            <person name="de Groot N.N."/>
        </authorList>
    </citation>
    <scope>NUCLEOTIDE SEQUENCE [LARGE SCALE GENOMIC DNA]</scope>
    <source>
        <strain evidence="1 2">DSM 25186</strain>
    </source>
</reference>
<evidence type="ECO:0000313" key="2">
    <source>
        <dbReference type="Proteomes" id="UP000198510"/>
    </source>
</evidence>
<dbReference type="InterPro" id="IPR026350">
    <property type="entry name" value="GxxExxY"/>
</dbReference>
<dbReference type="Pfam" id="PF13366">
    <property type="entry name" value="PDDEXK_3"/>
    <property type="match status" value="1"/>
</dbReference>
<proteinExistence type="predicted"/>
<organism evidence="1 2">
    <name type="scientific">Catalinimonas alkaloidigena</name>
    <dbReference type="NCBI Taxonomy" id="1075417"/>
    <lineage>
        <taxon>Bacteria</taxon>
        <taxon>Pseudomonadati</taxon>
        <taxon>Bacteroidota</taxon>
        <taxon>Cytophagia</taxon>
        <taxon>Cytophagales</taxon>
        <taxon>Catalimonadaceae</taxon>
        <taxon>Catalinimonas</taxon>
    </lineage>
</organism>
<dbReference type="OrthoDB" id="1119698at2"/>
<dbReference type="Proteomes" id="UP000198510">
    <property type="component" value="Unassembled WGS sequence"/>
</dbReference>
<dbReference type="RefSeq" id="WP_089682380.1">
    <property type="nucleotide sequence ID" value="NZ_FNFO01000004.1"/>
</dbReference>
<keyword evidence="2" id="KW-1185">Reference proteome</keyword>
<dbReference type="STRING" id="1075417.SAMN05421823_104347"/>
<dbReference type="NCBIfam" id="TIGR04256">
    <property type="entry name" value="GxxExxY"/>
    <property type="match status" value="1"/>
</dbReference>
<evidence type="ECO:0000313" key="1">
    <source>
        <dbReference type="EMBL" id="SDL09001.1"/>
    </source>
</evidence>